<organism evidence="5 6">
    <name type="scientific">Salmo trutta</name>
    <name type="common">Brown trout</name>
    <dbReference type="NCBI Taxonomy" id="8032"/>
    <lineage>
        <taxon>Eukaryota</taxon>
        <taxon>Metazoa</taxon>
        <taxon>Chordata</taxon>
        <taxon>Craniata</taxon>
        <taxon>Vertebrata</taxon>
        <taxon>Euteleostomi</taxon>
        <taxon>Actinopterygii</taxon>
        <taxon>Neopterygii</taxon>
        <taxon>Teleostei</taxon>
        <taxon>Protacanthopterygii</taxon>
        <taxon>Salmoniformes</taxon>
        <taxon>Salmonidae</taxon>
        <taxon>Salmoninae</taxon>
        <taxon>Salmo</taxon>
    </lineage>
</organism>
<dbReference type="InterPro" id="IPR026179">
    <property type="entry name" value="Slain"/>
</dbReference>
<dbReference type="Ensembl" id="ENSSTUT00000060227.1">
    <property type="protein sequence ID" value="ENSSTUP00000057435.1"/>
    <property type="gene ID" value="ENSSTUG00000024522.1"/>
</dbReference>
<feature type="compositionally biased region" description="Low complexity" evidence="4">
    <location>
        <begin position="524"/>
        <end position="540"/>
    </location>
</feature>
<evidence type="ECO:0000256" key="1">
    <source>
        <dbReference type="ARBA" id="ARBA00006652"/>
    </source>
</evidence>
<feature type="compositionally biased region" description="Polar residues" evidence="4">
    <location>
        <begin position="289"/>
        <end position="300"/>
    </location>
</feature>
<feature type="compositionally biased region" description="Acidic residues" evidence="4">
    <location>
        <begin position="360"/>
        <end position="372"/>
    </location>
</feature>
<keyword evidence="2 3" id="KW-0175">Coiled coil</keyword>
<reference evidence="5" key="1">
    <citation type="submission" date="2025-08" db="UniProtKB">
        <authorList>
            <consortium name="Ensembl"/>
        </authorList>
    </citation>
    <scope>IDENTIFICATION</scope>
</reference>
<gene>
    <name evidence="5" type="primary">SLAIN2</name>
    <name evidence="5" type="synonym">LOC115188985</name>
</gene>
<dbReference type="GO" id="GO:0035371">
    <property type="term" value="C:microtubule plus-end"/>
    <property type="evidence" value="ECO:0007669"/>
    <property type="project" value="TreeGrafter"/>
</dbReference>
<evidence type="ECO:0000256" key="2">
    <source>
        <dbReference type="ARBA" id="ARBA00023054"/>
    </source>
</evidence>
<name>A0A674AEE3_SALTR</name>
<protein>
    <submittedName>
        <fullName evidence="5">SLAIN motif family, member 2</fullName>
    </submittedName>
</protein>
<proteinExistence type="inferred from homology"/>
<dbReference type="PANTHER" id="PTHR22406">
    <property type="entry name" value="NASCENT POLYPEPTIDE-ASSOCIATED COMPLEX SUBUNIT ALPHA, MUSCLE-SPECIFIC FORM"/>
    <property type="match status" value="1"/>
</dbReference>
<dbReference type="Proteomes" id="UP000472277">
    <property type="component" value="Unassembled WGS sequence"/>
</dbReference>
<feature type="compositionally biased region" description="Polar residues" evidence="4">
    <location>
        <begin position="457"/>
        <end position="466"/>
    </location>
</feature>
<feature type="region of interest" description="Disordered" evidence="4">
    <location>
        <begin position="453"/>
        <end position="580"/>
    </location>
</feature>
<evidence type="ECO:0000256" key="4">
    <source>
        <dbReference type="SAM" id="MobiDB-lite"/>
    </source>
</evidence>
<dbReference type="AlphaFoldDB" id="A0A674AEE3"/>
<evidence type="ECO:0000313" key="6">
    <source>
        <dbReference type="Proteomes" id="UP000472277"/>
    </source>
</evidence>
<comment type="similarity">
    <text evidence="1">Belongs to the SLAIN motif-containing family.</text>
</comment>
<feature type="coiled-coil region" evidence="3">
    <location>
        <begin position="7"/>
        <end position="41"/>
    </location>
</feature>
<feature type="region of interest" description="Disordered" evidence="4">
    <location>
        <begin position="266"/>
        <end position="313"/>
    </location>
</feature>
<sequence length="580" mass="62805">MEDINSNINADLEVRKLQDLVKKLEQQNEQLRSRSTLLSSSGSVSGNHRPLSAGYDSPLSAASAAGLAGFPGVGFGGTGAYGGLLENSRCLSPRLSYDGISFRRAYEGEGASAATSFTGINSYFTDAGETLGFMDEGENSILDEVDILDLEDMDCLNEDEDSWLYEAKLNSPWQKALSPIVWCRQALDNPSPDMESAKRSLIHRLDLTMSANKRRSLYGSPYSPQVNYGSPYSTNAVNSPYSSGFNSPSSTPSRVPIVRQQLMPPLHQAHQQQRGGSVERERNAPPVSPQSSIDSELSTSEMDEDSVGSSTTYKLNDVTDVQILARMQEESLRQDYAATASRRSSGSSCHSLRRSTFSDQELDAQSLEDDEEAVHPAFHLPSNRFSHSPRHSPRASPRNSPRSRSPARSLEYNHSRGSPQPIISRLQAPRHSLQGHAPQDLQTNVVKNEEKLGRSLPNLTRSNVAQQGPEPVKNSRSCESNLQVPNGSSPRHQAVSQSAIPSPSKLRTPATPSPLALRQPVKATSTPGSGTSTPTRSLGPARSGLPRPSAGGGGIPVPRSKLAQPVRRLVHISHTTSKQV</sequence>
<dbReference type="Pfam" id="PF15301">
    <property type="entry name" value="SLAIN"/>
    <property type="match status" value="1"/>
</dbReference>
<evidence type="ECO:0000256" key="3">
    <source>
        <dbReference type="SAM" id="Coils"/>
    </source>
</evidence>
<evidence type="ECO:0000313" key="5">
    <source>
        <dbReference type="Ensembl" id="ENSSTUP00000057435.1"/>
    </source>
</evidence>
<dbReference type="GeneTree" id="ENSGT00390000017860"/>
<feature type="compositionally biased region" description="Low complexity" evidence="4">
    <location>
        <begin position="394"/>
        <end position="409"/>
    </location>
</feature>
<feature type="compositionally biased region" description="Low complexity" evidence="4">
    <location>
        <begin position="341"/>
        <end position="350"/>
    </location>
</feature>
<reference evidence="5" key="2">
    <citation type="submission" date="2025-09" db="UniProtKB">
        <authorList>
            <consortium name="Ensembl"/>
        </authorList>
    </citation>
    <scope>IDENTIFICATION</scope>
</reference>
<dbReference type="GO" id="GO:0031122">
    <property type="term" value="P:cytoplasmic microtubule organization"/>
    <property type="evidence" value="ECO:0007669"/>
    <property type="project" value="TreeGrafter"/>
</dbReference>
<dbReference type="GO" id="GO:0007020">
    <property type="term" value="P:microtubule nucleation"/>
    <property type="evidence" value="ECO:0007669"/>
    <property type="project" value="TreeGrafter"/>
</dbReference>
<accession>A0A674AEE3</accession>
<keyword evidence="6" id="KW-1185">Reference proteome</keyword>
<dbReference type="GO" id="GO:0031116">
    <property type="term" value="P:positive regulation of microtubule polymerization"/>
    <property type="evidence" value="ECO:0007669"/>
    <property type="project" value="TreeGrafter"/>
</dbReference>
<feature type="region of interest" description="Disordered" evidence="4">
    <location>
        <begin position="335"/>
        <end position="422"/>
    </location>
</feature>
<feature type="compositionally biased region" description="Polar residues" evidence="4">
    <location>
        <begin position="474"/>
        <end position="501"/>
    </location>
</feature>
<dbReference type="PANTHER" id="PTHR22406:SF4">
    <property type="entry name" value="SLAIN MOTIF-CONTAINING PROTEIN 2"/>
    <property type="match status" value="1"/>
</dbReference>